<gene>
    <name evidence="1" type="ORF">AK829_11310</name>
</gene>
<proteinExistence type="predicted"/>
<dbReference type="Proteomes" id="UP000060016">
    <property type="component" value="Chromosome"/>
</dbReference>
<reference evidence="1 2" key="1">
    <citation type="submission" date="2015-08" db="EMBL/GenBank/DDBJ databases">
        <authorList>
            <person name="Babu N.S."/>
            <person name="Beckwith C.J."/>
            <person name="Beseler K.G."/>
            <person name="Brison A."/>
            <person name="Carone J.V."/>
            <person name="Caskin T.P."/>
            <person name="Diamond M."/>
            <person name="Durham M.E."/>
            <person name="Foxe J.M."/>
            <person name="Go M."/>
            <person name="Henderson B.A."/>
            <person name="Jones I.B."/>
            <person name="McGettigan J.A."/>
            <person name="Micheletti S.J."/>
            <person name="Nasrallah M.E."/>
            <person name="Ortiz D."/>
            <person name="Piller C.R."/>
            <person name="Privatt S.R."/>
            <person name="Schneider S.L."/>
            <person name="Sharp S."/>
            <person name="Smith T.C."/>
            <person name="Stanton J.D."/>
            <person name="Ullery H.E."/>
            <person name="Wilson R.J."/>
            <person name="Serrano M.G."/>
            <person name="Buck G."/>
            <person name="Lee V."/>
            <person name="Wang Y."/>
            <person name="Carvalho R."/>
            <person name="Voegtly L."/>
            <person name="Shi R."/>
            <person name="Duckworth R."/>
            <person name="Johnson A."/>
            <person name="Loviza R."/>
            <person name="Walstead R."/>
            <person name="Shah Z."/>
            <person name="Kiflezghi M."/>
            <person name="Wade K."/>
            <person name="Ball S.L."/>
            <person name="Bradley K.W."/>
            <person name="Asai D.J."/>
            <person name="Bowman C.A."/>
            <person name="Russell D.A."/>
            <person name="Pope W.H."/>
            <person name="Jacobs-Sera D."/>
            <person name="Hendrix R.W."/>
            <person name="Hatfull G.F."/>
        </authorList>
    </citation>
    <scope>NUCLEOTIDE SEQUENCE [LARGE SCALE GENOMIC DNA]</scope>
    <source>
        <strain evidence="1 2">PUDD_83A45</strain>
    </source>
</reference>
<protein>
    <submittedName>
        <fullName evidence="1">Uncharacterized protein</fullName>
    </submittedName>
</protein>
<evidence type="ECO:0000313" key="1">
    <source>
        <dbReference type="EMBL" id="AKV59611.1"/>
    </source>
</evidence>
<dbReference type="AlphaFoldDB" id="A0A0K1REJ0"/>
<dbReference type="PATRIC" id="fig|156976.3.peg.2280"/>
<dbReference type="STRING" id="156976.AK829_11310"/>
<dbReference type="KEGG" id="crie:AK829_11310"/>
<evidence type="ECO:0000313" key="2">
    <source>
        <dbReference type="Proteomes" id="UP000060016"/>
    </source>
</evidence>
<accession>A0A0K1REJ0</accession>
<organism evidence="1 2">
    <name type="scientific">Corynebacterium riegelii</name>
    <dbReference type="NCBI Taxonomy" id="156976"/>
    <lineage>
        <taxon>Bacteria</taxon>
        <taxon>Bacillati</taxon>
        <taxon>Actinomycetota</taxon>
        <taxon>Actinomycetes</taxon>
        <taxon>Mycobacteriales</taxon>
        <taxon>Corynebacteriaceae</taxon>
        <taxon>Corynebacterium</taxon>
    </lineage>
</organism>
<dbReference type="EMBL" id="CP012342">
    <property type="protein sequence ID" value="AKV59611.1"/>
    <property type="molecule type" value="Genomic_DNA"/>
</dbReference>
<keyword evidence="2" id="KW-1185">Reference proteome</keyword>
<sequence>MWITLGKLSTVWLQTVAPPTATCHTAGMNFLSLTEQTARTALGHLPERVLIPTSTLDSSLTATALSQLQAKELLLHDATFHPLTAHLKSIATFARSVVDADDAWARRFGRD</sequence>
<name>A0A0K1REJ0_9CORY</name>